<evidence type="ECO:0000313" key="1">
    <source>
        <dbReference type="EnsemblPlants" id="AVESA.00010b.r2.4DG0788830.1.CDS.1"/>
    </source>
</evidence>
<proteinExistence type="predicted"/>
<evidence type="ECO:0000313" key="2">
    <source>
        <dbReference type="Proteomes" id="UP001732700"/>
    </source>
</evidence>
<dbReference type="Proteomes" id="UP001732700">
    <property type="component" value="Chromosome 4D"/>
</dbReference>
<organism evidence="1 2">
    <name type="scientific">Avena sativa</name>
    <name type="common">Oat</name>
    <dbReference type="NCBI Taxonomy" id="4498"/>
    <lineage>
        <taxon>Eukaryota</taxon>
        <taxon>Viridiplantae</taxon>
        <taxon>Streptophyta</taxon>
        <taxon>Embryophyta</taxon>
        <taxon>Tracheophyta</taxon>
        <taxon>Spermatophyta</taxon>
        <taxon>Magnoliopsida</taxon>
        <taxon>Liliopsida</taxon>
        <taxon>Poales</taxon>
        <taxon>Poaceae</taxon>
        <taxon>BOP clade</taxon>
        <taxon>Pooideae</taxon>
        <taxon>Poodae</taxon>
        <taxon>Poeae</taxon>
        <taxon>Poeae Chloroplast Group 1 (Aveneae type)</taxon>
        <taxon>Aveninae</taxon>
        <taxon>Avena</taxon>
    </lineage>
</organism>
<accession>A0ACD5XH35</accession>
<reference evidence="1" key="1">
    <citation type="submission" date="2021-05" db="EMBL/GenBank/DDBJ databases">
        <authorList>
            <person name="Scholz U."/>
            <person name="Mascher M."/>
            <person name="Fiebig A."/>
        </authorList>
    </citation>
    <scope>NUCLEOTIDE SEQUENCE [LARGE SCALE GENOMIC DNA]</scope>
</reference>
<sequence length="149" mass="16445">MVRAATSSLFSSVFASFDKDADGKISAEELQLCMKAALGEDVSAEEADALVASADTNGDRLLDEEEFLRLVGTETEEENELERCRGLREAFGMYEVKGQGCITPASLMLMLSRLGSHKDIEECRAMIQRFDLNGDGVVCFDEFKHMMEA</sequence>
<reference evidence="1" key="2">
    <citation type="submission" date="2025-09" db="UniProtKB">
        <authorList>
            <consortium name="EnsemblPlants"/>
        </authorList>
    </citation>
    <scope>IDENTIFICATION</scope>
</reference>
<name>A0ACD5XH35_AVESA</name>
<protein>
    <submittedName>
        <fullName evidence="1">Uncharacterized protein</fullName>
    </submittedName>
</protein>
<keyword evidence="2" id="KW-1185">Reference proteome</keyword>
<dbReference type="EnsemblPlants" id="AVESA.00010b.r2.4DG0788830.1">
    <property type="protein sequence ID" value="AVESA.00010b.r2.4DG0788830.1.CDS.1"/>
    <property type="gene ID" value="AVESA.00010b.r2.4DG0788830"/>
</dbReference>